<organism evidence="11 12">
    <name type="scientific">Fasciolopsis buskii</name>
    <dbReference type="NCBI Taxonomy" id="27845"/>
    <lineage>
        <taxon>Eukaryota</taxon>
        <taxon>Metazoa</taxon>
        <taxon>Spiralia</taxon>
        <taxon>Lophotrochozoa</taxon>
        <taxon>Platyhelminthes</taxon>
        <taxon>Trematoda</taxon>
        <taxon>Digenea</taxon>
        <taxon>Plagiorchiida</taxon>
        <taxon>Echinostomata</taxon>
        <taxon>Echinostomatoidea</taxon>
        <taxon>Fasciolidae</taxon>
        <taxon>Fasciolopsis</taxon>
    </lineage>
</organism>
<evidence type="ECO:0000256" key="6">
    <source>
        <dbReference type="ARBA" id="ARBA00023163"/>
    </source>
</evidence>
<keyword evidence="2" id="KW-0863">Zinc-finger</keyword>
<dbReference type="PRINTS" id="PR00047">
    <property type="entry name" value="STROIDFINGER"/>
</dbReference>
<evidence type="ECO:0000259" key="10">
    <source>
        <dbReference type="PROSITE" id="PS51030"/>
    </source>
</evidence>
<reference evidence="11" key="1">
    <citation type="submission" date="2019-05" db="EMBL/GenBank/DDBJ databases">
        <title>Annotation for the trematode Fasciolopsis buski.</title>
        <authorList>
            <person name="Choi Y.-J."/>
        </authorList>
    </citation>
    <scope>NUCLEOTIDE SEQUENCE</scope>
    <source>
        <strain evidence="11">HT</strain>
        <tissue evidence="11">Whole worm</tissue>
    </source>
</reference>
<dbReference type="InterPro" id="IPR013088">
    <property type="entry name" value="Znf_NHR/GATA"/>
</dbReference>
<feature type="compositionally biased region" description="Low complexity" evidence="9">
    <location>
        <begin position="792"/>
        <end position="821"/>
    </location>
</feature>
<evidence type="ECO:0000313" key="11">
    <source>
        <dbReference type="EMBL" id="KAA0196720.1"/>
    </source>
</evidence>
<keyword evidence="1" id="KW-0479">Metal-binding</keyword>
<evidence type="ECO:0000256" key="5">
    <source>
        <dbReference type="ARBA" id="ARBA00023125"/>
    </source>
</evidence>
<feature type="compositionally biased region" description="Low complexity" evidence="9">
    <location>
        <begin position="83"/>
        <end position="101"/>
    </location>
</feature>
<gene>
    <name evidence="11" type="ORF">FBUS_01340</name>
</gene>
<evidence type="ECO:0000256" key="4">
    <source>
        <dbReference type="ARBA" id="ARBA00023015"/>
    </source>
</evidence>
<dbReference type="Pfam" id="PF00105">
    <property type="entry name" value="zf-C4"/>
    <property type="match status" value="1"/>
</dbReference>
<evidence type="ECO:0000256" key="7">
    <source>
        <dbReference type="ARBA" id="ARBA00023170"/>
    </source>
</evidence>
<dbReference type="AlphaFoldDB" id="A0A8E0S1P7"/>
<feature type="region of interest" description="Disordered" evidence="9">
    <location>
        <begin position="233"/>
        <end position="260"/>
    </location>
</feature>
<dbReference type="GO" id="GO:0071376">
    <property type="term" value="P:cellular response to corticotropin-releasing hormone stimulus"/>
    <property type="evidence" value="ECO:0007669"/>
    <property type="project" value="TreeGrafter"/>
</dbReference>
<feature type="region of interest" description="Disordered" evidence="9">
    <location>
        <begin position="75"/>
        <end position="102"/>
    </location>
</feature>
<sequence length="878" mass="96428">MLVPEPFLPKDCDVPTDRTLGNHERFYSKTFWSTPSQDLCTFSHGEKLDLNSMHLCSGSDSAFCGSSYDLIEKPLSNQGDIRPQTQPQHSNHSQTQSSNSSIESGVLARTVQYMDGCLLNDSYNSICPSGGEFNSEYRSADPTKTTSAIWSSTLSQVAAVAAAAMVCASVGEERESGATETFYSSKDPNNSLGFTDRLGLNSDYQNQEVLGQFWKEPLRTSSPALEATAHTTIHYKSSGNNDSQSNPVTNSNMPSDNTDRYKPKSLVSAIFCSKDPLEAVQVSGAHSRNVCSSSSDPECANPLKTIGSEMIRPHASFLLSTTPSSQSMFDLSMDHLQATDGELPILSCDKKINAESGRILNTNHQNEQNGQTNRYLRRSSESCIAPATLPPLPPKPEQTFQSHLQAQTNKEYIGAVNRFYDDIVTGSTDHASAPSQYNSPTSKRSTDLSSSYYADQYTARSDTNLTGTTGTGVQPMDFNSATEWILQNARCSNLIQPADDVFREGLFMKESSQLETNLMLTDVKHKMPSMSDCPALTMQNINHSARTTPYDSGVYLGSVAASHPRALPREVVTDCGTEILPSMPSYDAPLDCLNLTQLSYLSASILPPNERCSRNAELPYIAARQALFASYLNRNRHSGFSDVSHVSSHISSESPYRQPNDMHSHDELVPEKEYSPSPDHSNEQNMLRSSDLGDLHAPSIQHCDLSEVPHLRTYLSAGTEDKRIMTYHQKSRFLSALCNYSEHAVPFTNYPQVSPGLESSTRYRDLADRGLDRLSYDFALCQNRSSLSPNESRMMTSDSSPSASSIPNTSSPSLSNSKSMTYGGSSQLAPVKQTELDFNQLCLVCGDTAACQHYGVRTCEGCKGFFKVSHFCSSRTKH</sequence>
<dbReference type="OrthoDB" id="6274923at2759"/>
<dbReference type="Proteomes" id="UP000728185">
    <property type="component" value="Unassembled WGS sequence"/>
</dbReference>
<keyword evidence="3" id="KW-0862">Zinc</keyword>
<evidence type="ECO:0000256" key="3">
    <source>
        <dbReference type="ARBA" id="ARBA00022833"/>
    </source>
</evidence>
<keyword evidence="4" id="KW-0805">Transcription regulation</keyword>
<feature type="compositionally biased region" description="Low complexity" evidence="9">
    <location>
        <begin position="642"/>
        <end position="654"/>
    </location>
</feature>
<dbReference type="GO" id="GO:0005634">
    <property type="term" value="C:nucleus"/>
    <property type="evidence" value="ECO:0007669"/>
    <property type="project" value="TreeGrafter"/>
</dbReference>
<dbReference type="SUPFAM" id="SSF57716">
    <property type="entry name" value="Glucocorticoid receptor-like (DNA-binding domain)"/>
    <property type="match status" value="1"/>
</dbReference>
<feature type="compositionally biased region" description="Polar residues" evidence="9">
    <location>
        <begin position="233"/>
        <end position="256"/>
    </location>
</feature>
<dbReference type="GO" id="GO:0000978">
    <property type="term" value="F:RNA polymerase II cis-regulatory region sequence-specific DNA binding"/>
    <property type="evidence" value="ECO:0007669"/>
    <property type="project" value="TreeGrafter"/>
</dbReference>
<keyword evidence="7 11" id="KW-0675">Receptor</keyword>
<feature type="compositionally biased region" description="Basic and acidic residues" evidence="9">
    <location>
        <begin position="660"/>
        <end position="674"/>
    </location>
</feature>
<feature type="region of interest" description="Disordered" evidence="9">
    <location>
        <begin position="427"/>
        <end position="448"/>
    </location>
</feature>
<dbReference type="GO" id="GO:0008270">
    <property type="term" value="F:zinc ion binding"/>
    <property type="evidence" value="ECO:0007669"/>
    <property type="project" value="UniProtKB-KW"/>
</dbReference>
<feature type="region of interest" description="Disordered" evidence="9">
    <location>
        <begin position="642"/>
        <end position="687"/>
    </location>
</feature>
<feature type="region of interest" description="Disordered" evidence="9">
    <location>
        <begin position="787"/>
        <end position="826"/>
    </location>
</feature>
<dbReference type="Gene3D" id="3.30.50.10">
    <property type="entry name" value="Erythroid Transcription Factor GATA-1, subunit A"/>
    <property type="match status" value="1"/>
</dbReference>
<proteinExistence type="predicted"/>
<dbReference type="GO" id="GO:0000981">
    <property type="term" value="F:DNA-binding transcription factor activity, RNA polymerase II-specific"/>
    <property type="evidence" value="ECO:0007669"/>
    <property type="project" value="TreeGrafter"/>
</dbReference>
<evidence type="ECO:0000313" key="12">
    <source>
        <dbReference type="Proteomes" id="UP000728185"/>
    </source>
</evidence>
<feature type="domain" description="Nuclear receptor" evidence="10">
    <location>
        <begin position="839"/>
        <end position="878"/>
    </location>
</feature>
<evidence type="ECO:0000256" key="9">
    <source>
        <dbReference type="SAM" id="MobiDB-lite"/>
    </source>
</evidence>
<dbReference type="SMART" id="SM00399">
    <property type="entry name" value="ZnF_C4"/>
    <property type="match status" value="1"/>
</dbReference>
<dbReference type="EMBL" id="LUCM01002853">
    <property type="protein sequence ID" value="KAA0196720.1"/>
    <property type="molecule type" value="Genomic_DNA"/>
</dbReference>
<keyword evidence="6" id="KW-0804">Transcription</keyword>
<dbReference type="GO" id="GO:0005667">
    <property type="term" value="C:transcription regulator complex"/>
    <property type="evidence" value="ECO:0007669"/>
    <property type="project" value="TreeGrafter"/>
</dbReference>
<keyword evidence="12" id="KW-1185">Reference proteome</keyword>
<evidence type="ECO:0000256" key="2">
    <source>
        <dbReference type="ARBA" id="ARBA00022771"/>
    </source>
</evidence>
<evidence type="ECO:0000256" key="8">
    <source>
        <dbReference type="ARBA" id="ARBA00023242"/>
    </source>
</evidence>
<name>A0A8E0S1P7_9TREM</name>
<dbReference type="PROSITE" id="PS51030">
    <property type="entry name" value="NUCLEAR_REC_DBD_2"/>
    <property type="match status" value="1"/>
</dbReference>
<dbReference type="GO" id="GO:0035259">
    <property type="term" value="F:nuclear glucocorticoid receptor binding"/>
    <property type="evidence" value="ECO:0007669"/>
    <property type="project" value="TreeGrafter"/>
</dbReference>
<keyword evidence="5" id="KW-0238">DNA-binding</keyword>
<dbReference type="PANTHER" id="PTHR24085:SF4">
    <property type="entry name" value="NUCLEAR HORMONE RECEPTOR HR38-RELATED"/>
    <property type="match status" value="1"/>
</dbReference>
<dbReference type="PANTHER" id="PTHR24085">
    <property type="entry name" value="NUCLEAR HORMONE RECEPTOR"/>
    <property type="match status" value="1"/>
</dbReference>
<keyword evidence="8" id="KW-0539">Nucleus</keyword>
<comment type="caution">
    <text evidence="11">The sequence shown here is derived from an EMBL/GenBank/DDBJ whole genome shotgun (WGS) entry which is preliminary data.</text>
</comment>
<accession>A0A8E0S1P7</accession>
<evidence type="ECO:0000256" key="1">
    <source>
        <dbReference type="ARBA" id="ARBA00022723"/>
    </source>
</evidence>
<dbReference type="InterPro" id="IPR001628">
    <property type="entry name" value="Znf_hrmn_rcpt"/>
</dbReference>
<protein>
    <submittedName>
        <fullName evidence="11">Nuclear receptor subfamily 4 group A member 3</fullName>
    </submittedName>
</protein>